<evidence type="ECO:0000256" key="5">
    <source>
        <dbReference type="ARBA" id="ARBA00022490"/>
    </source>
</evidence>
<feature type="region of interest" description="Disordered" evidence="14">
    <location>
        <begin position="355"/>
        <end position="377"/>
    </location>
</feature>
<evidence type="ECO:0000256" key="8">
    <source>
        <dbReference type="ARBA" id="ARBA00023134"/>
    </source>
</evidence>
<dbReference type="EMBL" id="KR075857">
    <property type="protein sequence ID" value="ALE20576.1"/>
    <property type="molecule type" value="mRNA"/>
</dbReference>
<keyword evidence="7" id="KW-0378">Hydrolase</keyword>
<keyword evidence="8 13" id="KW-0342">GTP-binding</keyword>
<dbReference type="GO" id="GO:0034198">
    <property type="term" value="P:cellular response to amino acid starvation"/>
    <property type="evidence" value="ECO:0007669"/>
    <property type="project" value="UniProtKB-ARBA"/>
</dbReference>
<evidence type="ECO:0000256" key="6">
    <source>
        <dbReference type="ARBA" id="ARBA00022741"/>
    </source>
</evidence>
<evidence type="ECO:0000256" key="3">
    <source>
        <dbReference type="ARBA" id="ARBA00004656"/>
    </source>
</evidence>
<dbReference type="PANTHER" id="PTHR11259">
    <property type="entry name" value="RAS-RELATED GTP BINDING RAG/GTR YEAST"/>
    <property type="match status" value="1"/>
</dbReference>
<reference evidence="15" key="1">
    <citation type="submission" date="2015-03" db="EMBL/GenBank/DDBJ databases">
        <title>Insulin signal pathway.</title>
        <authorList>
            <person name="Fu K."/>
        </authorList>
    </citation>
    <scope>NUCLEOTIDE SEQUENCE</scope>
</reference>
<dbReference type="InterPro" id="IPR039400">
    <property type="entry name" value="RagC/D"/>
</dbReference>
<dbReference type="SUPFAM" id="SSF52540">
    <property type="entry name" value="P-loop containing nucleoside triphosphate hydrolases"/>
    <property type="match status" value="1"/>
</dbReference>
<dbReference type="FunFam" id="3.40.50.300:FF:000226">
    <property type="entry name" value="Ras-related GTP-binding protein D"/>
    <property type="match status" value="1"/>
</dbReference>
<evidence type="ECO:0000313" key="15">
    <source>
        <dbReference type="EMBL" id="ALE20576.1"/>
    </source>
</evidence>
<keyword evidence="6 13" id="KW-0547">Nucleotide-binding</keyword>
<protein>
    <submittedName>
        <fullName evidence="15">Rag-c</fullName>
    </submittedName>
</protein>
<sequence>MSYQDEEEGATFDGTAGSFPKDFGYGLFDGESEGTSSSSDQKPRILLMGLRRSGKSSIQKVVFHKMSPNETLFLESTNKIVKDDINNSSFVQFQIWDFPGQIDFFDASFDYDMIFSGCGALIFVIDAQDDYIDALHKLNLTVTKAYKINPSIKFEVFIHKVDGLGDDFKMESQRDIHQRTADDLNDSGYDQIHLSFHLTSIYDHSIFEAFSKVVQKLIPQLPALENLLNILNTNSAIEKSFLFDVVSKIYIATDSTPVDMQSYELCCDMIDVVIDVSWIYGIKEEQEPAALDDQSSSLIKLNNGTVLYLREVNKFLALVCILREDNFEQKGIIDYNFLCFRDAIQRVFELRNKNNSPGTSTASNVAVTNTSNDESSS</sequence>
<keyword evidence="11" id="KW-0539">Nucleus</keyword>
<dbReference type="PANTHER" id="PTHR11259:SF2">
    <property type="entry name" value="GH16429P"/>
    <property type="match status" value="1"/>
</dbReference>
<dbReference type="InterPro" id="IPR006762">
    <property type="entry name" value="Gtr1_RagA"/>
</dbReference>
<dbReference type="GO" id="GO:0010507">
    <property type="term" value="P:negative regulation of autophagy"/>
    <property type="evidence" value="ECO:0007669"/>
    <property type="project" value="TreeGrafter"/>
</dbReference>
<dbReference type="CDD" id="cd11385">
    <property type="entry name" value="RagC_like"/>
    <property type="match status" value="1"/>
</dbReference>
<comment type="catalytic activity">
    <reaction evidence="12">
        <text>GTP + H2O = GDP + phosphate + H(+)</text>
        <dbReference type="Rhea" id="RHEA:19669"/>
        <dbReference type="ChEBI" id="CHEBI:15377"/>
        <dbReference type="ChEBI" id="CHEBI:15378"/>
        <dbReference type="ChEBI" id="CHEBI:37565"/>
        <dbReference type="ChEBI" id="CHEBI:43474"/>
        <dbReference type="ChEBI" id="CHEBI:58189"/>
    </reaction>
    <physiologicalReaction direction="left-to-right" evidence="12">
        <dbReference type="Rhea" id="RHEA:19670"/>
    </physiologicalReaction>
</comment>
<dbReference type="AlphaFoldDB" id="A0A0M4MP51"/>
<dbReference type="GO" id="GO:1990131">
    <property type="term" value="C:Gtr1-Gtr2 GTPase complex"/>
    <property type="evidence" value="ECO:0007669"/>
    <property type="project" value="TreeGrafter"/>
</dbReference>
<dbReference type="GO" id="GO:0019899">
    <property type="term" value="F:enzyme binding"/>
    <property type="evidence" value="ECO:0007669"/>
    <property type="project" value="UniProtKB-ARBA"/>
</dbReference>
<evidence type="ECO:0000256" key="2">
    <source>
        <dbReference type="ARBA" id="ARBA00004496"/>
    </source>
</evidence>
<dbReference type="GO" id="GO:0005829">
    <property type="term" value="C:cytosol"/>
    <property type="evidence" value="ECO:0007669"/>
    <property type="project" value="UniProtKB-ARBA"/>
</dbReference>
<dbReference type="Gene3D" id="3.40.50.300">
    <property type="entry name" value="P-loop containing nucleotide triphosphate hydrolases"/>
    <property type="match status" value="1"/>
</dbReference>
<dbReference type="GO" id="GO:1904263">
    <property type="term" value="P:positive regulation of TORC1 signaling"/>
    <property type="evidence" value="ECO:0007669"/>
    <property type="project" value="UniProtKB-ARBA"/>
</dbReference>
<evidence type="ECO:0000256" key="4">
    <source>
        <dbReference type="ARBA" id="ARBA00007756"/>
    </source>
</evidence>
<evidence type="ECO:0000256" key="14">
    <source>
        <dbReference type="SAM" id="MobiDB-lite"/>
    </source>
</evidence>
<dbReference type="Gene3D" id="3.30.450.190">
    <property type="match status" value="1"/>
</dbReference>
<dbReference type="GO" id="GO:0019003">
    <property type="term" value="F:GDP binding"/>
    <property type="evidence" value="ECO:0007669"/>
    <property type="project" value="UniProtKB-ARBA"/>
</dbReference>
<name>A0A0M4MP51_LEPDE</name>
<dbReference type="GO" id="GO:0043200">
    <property type="term" value="P:response to amino acid"/>
    <property type="evidence" value="ECO:0007669"/>
    <property type="project" value="UniProtKB-ARBA"/>
</dbReference>
<organism evidence="15">
    <name type="scientific">Leptinotarsa decemlineata</name>
    <name type="common">Colorado potato beetle</name>
    <name type="synonym">Doryphora decemlineata</name>
    <dbReference type="NCBI Taxonomy" id="7539"/>
    <lineage>
        <taxon>Eukaryota</taxon>
        <taxon>Metazoa</taxon>
        <taxon>Ecdysozoa</taxon>
        <taxon>Arthropoda</taxon>
        <taxon>Hexapoda</taxon>
        <taxon>Insecta</taxon>
        <taxon>Pterygota</taxon>
        <taxon>Neoptera</taxon>
        <taxon>Endopterygota</taxon>
        <taxon>Coleoptera</taxon>
        <taxon>Polyphaga</taxon>
        <taxon>Cucujiformia</taxon>
        <taxon>Chrysomeloidea</taxon>
        <taxon>Chrysomelidae</taxon>
        <taxon>Chrysomelinae</taxon>
        <taxon>Doryphorini</taxon>
        <taxon>Leptinotarsa</taxon>
    </lineage>
</organism>
<dbReference type="FunFam" id="3.30.450.190:FF:000001">
    <property type="entry name" value="Ras-related GTP-binding protein C"/>
    <property type="match status" value="1"/>
</dbReference>
<dbReference type="GO" id="GO:0005525">
    <property type="term" value="F:GTP binding"/>
    <property type="evidence" value="ECO:0007669"/>
    <property type="project" value="UniProtKB-UniRule"/>
</dbReference>
<dbReference type="InterPro" id="IPR027417">
    <property type="entry name" value="P-loop_NTPase"/>
</dbReference>
<keyword evidence="5" id="KW-0963">Cytoplasm</keyword>
<proteinExistence type="evidence at transcript level"/>
<dbReference type="GO" id="GO:0003924">
    <property type="term" value="F:GTPase activity"/>
    <property type="evidence" value="ECO:0007669"/>
    <property type="project" value="TreeGrafter"/>
</dbReference>
<evidence type="ECO:0000256" key="10">
    <source>
        <dbReference type="ARBA" id="ARBA00023228"/>
    </source>
</evidence>
<evidence type="ECO:0000256" key="13">
    <source>
        <dbReference type="RuleBase" id="RU367014"/>
    </source>
</evidence>
<dbReference type="GO" id="GO:0046983">
    <property type="term" value="F:protein dimerization activity"/>
    <property type="evidence" value="ECO:0007669"/>
    <property type="project" value="UniProtKB-ARBA"/>
</dbReference>
<evidence type="ECO:0000256" key="12">
    <source>
        <dbReference type="ARBA" id="ARBA00049117"/>
    </source>
</evidence>
<dbReference type="GO" id="GO:0005765">
    <property type="term" value="C:lysosomal membrane"/>
    <property type="evidence" value="ECO:0007669"/>
    <property type="project" value="UniProtKB-SubCell"/>
</dbReference>
<keyword evidence="9" id="KW-0472">Membrane</keyword>
<evidence type="ECO:0000256" key="7">
    <source>
        <dbReference type="ARBA" id="ARBA00022801"/>
    </source>
</evidence>
<accession>A0A0M4MP51</accession>
<comment type="similarity">
    <text evidence="4 13">Belongs to the GTR/RAG GTP-binding protein family.</text>
</comment>
<dbReference type="Pfam" id="PF04670">
    <property type="entry name" value="Gtr1_RagA"/>
    <property type="match status" value="1"/>
</dbReference>
<evidence type="ECO:0000256" key="11">
    <source>
        <dbReference type="ARBA" id="ARBA00023242"/>
    </source>
</evidence>
<dbReference type="OrthoDB" id="26136at2759"/>
<comment type="subcellular location">
    <subcellularLocation>
        <location evidence="2">Cytoplasm</location>
    </subcellularLocation>
    <subcellularLocation>
        <location evidence="3">Lysosome membrane</location>
    </subcellularLocation>
    <subcellularLocation>
        <location evidence="1">Nucleus</location>
    </subcellularLocation>
</comment>
<dbReference type="GO" id="GO:0005654">
    <property type="term" value="C:nucleoplasm"/>
    <property type="evidence" value="ECO:0007669"/>
    <property type="project" value="UniProtKB-ARBA"/>
</dbReference>
<keyword evidence="10" id="KW-0458">Lysosome</keyword>
<evidence type="ECO:0000256" key="9">
    <source>
        <dbReference type="ARBA" id="ARBA00023136"/>
    </source>
</evidence>
<evidence type="ECO:0000256" key="1">
    <source>
        <dbReference type="ARBA" id="ARBA00004123"/>
    </source>
</evidence>
<dbReference type="GO" id="GO:0060090">
    <property type="term" value="F:molecular adaptor activity"/>
    <property type="evidence" value="ECO:0007669"/>
    <property type="project" value="UniProtKB-ARBA"/>
</dbReference>